<dbReference type="InterPro" id="IPR024079">
    <property type="entry name" value="MetalloPept_cat_dom_sf"/>
</dbReference>
<evidence type="ECO:0000256" key="7">
    <source>
        <dbReference type="ARBA" id="ARBA00023049"/>
    </source>
</evidence>
<comment type="similarity">
    <text evidence="2">Belongs to the peptidase M35 family.</text>
</comment>
<dbReference type="Proteomes" id="UP001320420">
    <property type="component" value="Unassembled WGS sequence"/>
</dbReference>
<dbReference type="GO" id="GO:0006508">
    <property type="term" value="P:proteolysis"/>
    <property type="evidence" value="ECO:0007669"/>
    <property type="project" value="UniProtKB-KW"/>
</dbReference>
<dbReference type="EMBL" id="JAKJXP020000050">
    <property type="protein sequence ID" value="KAK7751437.1"/>
    <property type="molecule type" value="Genomic_DNA"/>
</dbReference>
<accession>A0AAN9UR47</accession>
<evidence type="ECO:0000256" key="6">
    <source>
        <dbReference type="ARBA" id="ARBA00022833"/>
    </source>
</evidence>
<comment type="cofactor">
    <cofactor evidence="1">
        <name>Zn(2+)</name>
        <dbReference type="ChEBI" id="CHEBI:29105"/>
    </cofactor>
</comment>
<evidence type="ECO:0000313" key="9">
    <source>
        <dbReference type="EMBL" id="KAK7751437.1"/>
    </source>
</evidence>
<proteinExistence type="inferred from homology"/>
<keyword evidence="3" id="KW-0645">Protease</keyword>
<dbReference type="AlphaFoldDB" id="A0AAN9UR47"/>
<evidence type="ECO:0000256" key="3">
    <source>
        <dbReference type="ARBA" id="ARBA00022670"/>
    </source>
</evidence>
<dbReference type="InterPro" id="IPR050414">
    <property type="entry name" value="Fungal_M35_metalloproteases"/>
</dbReference>
<sequence>MDIFSLLSGSSATTFTSCSESQIATLELAIQRATDKAYAAIEHLEANPNGSDVQTTWYGTFSTERYNRILTAFKKFAPDLATTFTYDCSCQSSVVFATIGNTYGDVDICSVYFDETQLPPAGQHRSQWDTLIHEATHFRDVLGTTDNGYGVENCKKFALEDPEKAVSNAE</sequence>
<dbReference type="Gene3D" id="3.40.390.10">
    <property type="entry name" value="Collagenase (Catalytic Domain)"/>
    <property type="match status" value="1"/>
</dbReference>
<feature type="domain" description="Lysine-specific metallo-endopeptidase" evidence="8">
    <location>
        <begin position="42"/>
        <end position="170"/>
    </location>
</feature>
<dbReference type="SMART" id="SM01351">
    <property type="entry name" value="Aspzincin_M35"/>
    <property type="match status" value="1"/>
</dbReference>
<evidence type="ECO:0000256" key="4">
    <source>
        <dbReference type="ARBA" id="ARBA00022723"/>
    </source>
</evidence>
<evidence type="ECO:0000256" key="2">
    <source>
        <dbReference type="ARBA" id="ARBA00010279"/>
    </source>
</evidence>
<reference evidence="9 10" key="1">
    <citation type="submission" date="2024-02" db="EMBL/GenBank/DDBJ databases">
        <title>De novo assembly and annotation of 12 fungi associated with fruit tree decline syndrome in Ontario, Canada.</title>
        <authorList>
            <person name="Sulman M."/>
            <person name="Ellouze W."/>
            <person name="Ilyukhin E."/>
        </authorList>
    </citation>
    <scope>NUCLEOTIDE SEQUENCE [LARGE SCALE GENOMIC DNA]</scope>
    <source>
        <strain evidence="9 10">M11/M66-122</strain>
    </source>
</reference>
<dbReference type="SUPFAM" id="SSF55486">
    <property type="entry name" value="Metalloproteases ('zincins'), catalytic domain"/>
    <property type="match status" value="1"/>
</dbReference>
<name>A0AAN9UR47_9PEZI</name>
<evidence type="ECO:0000256" key="5">
    <source>
        <dbReference type="ARBA" id="ARBA00022801"/>
    </source>
</evidence>
<comment type="caution">
    <text evidence="9">The sequence shown here is derived from an EMBL/GenBank/DDBJ whole genome shotgun (WGS) entry which is preliminary data.</text>
</comment>
<keyword evidence="4" id="KW-0479">Metal-binding</keyword>
<keyword evidence="7" id="KW-0482">Metalloprotease</keyword>
<dbReference type="PANTHER" id="PTHR37016">
    <property type="match status" value="1"/>
</dbReference>
<dbReference type="GO" id="GO:0004222">
    <property type="term" value="F:metalloendopeptidase activity"/>
    <property type="evidence" value="ECO:0007669"/>
    <property type="project" value="InterPro"/>
</dbReference>
<dbReference type="GO" id="GO:0046872">
    <property type="term" value="F:metal ion binding"/>
    <property type="evidence" value="ECO:0007669"/>
    <property type="project" value="UniProtKB-KW"/>
</dbReference>
<protein>
    <recommendedName>
        <fullName evidence="8">Lysine-specific metallo-endopeptidase domain-containing protein</fullName>
    </recommendedName>
</protein>
<gene>
    <name evidence="9" type="ORF">SLS62_006693</name>
</gene>
<evidence type="ECO:0000313" key="10">
    <source>
        <dbReference type="Proteomes" id="UP001320420"/>
    </source>
</evidence>
<organism evidence="9 10">
    <name type="scientific">Diatrype stigma</name>
    <dbReference type="NCBI Taxonomy" id="117547"/>
    <lineage>
        <taxon>Eukaryota</taxon>
        <taxon>Fungi</taxon>
        <taxon>Dikarya</taxon>
        <taxon>Ascomycota</taxon>
        <taxon>Pezizomycotina</taxon>
        <taxon>Sordariomycetes</taxon>
        <taxon>Xylariomycetidae</taxon>
        <taxon>Xylariales</taxon>
        <taxon>Diatrypaceae</taxon>
        <taxon>Diatrype</taxon>
    </lineage>
</organism>
<dbReference type="InterPro" id="IPR029463">
    <property type="entry name" value="Lys_MEP"/>
</dbReference>
<dbReference type="Pfam" id="PF14521">
    <property type="entry name" value="Aspzincin_M35"/>
    <property type="match status" value="1"/>
</dbReference>
<evidence type="ECO:0000256" key="1">
    <source>
        <dbReference type="ARBA" id="ARBA00001947"/>
    </source>
</evidence>
<keyword evidence="6" id="KW-0862">Zinc</keyword>
<evidence type="ECO:0000259" key="8">
    <source>
        <dbReference type="SMART" id="SM01351"/>
    </source>
</evidence>
<keyword evidence="5" id="KW-0378">Hydrolase</keyword>
<dbReference type="PANTHER" id="PTHR37016:SF3">
    <property type="entry name" value="NEUTRAL PROTEASE 2-RELATED"/>
    <property type="match status" value="1"/>
</dbReference>
<keyword evidence="10" id="KW-1185">Reference proteome</keyword>